<accession>A0ABV8UIS5</accession>
<evidence type="ECO:0000256" key="3">
    <source>
        <dbReference type="ARBA" id="ARBA00022722"/>
    </source>
</evidence>
<dbReference type="PANTHER" id="PTHR30194">
    <property type="entry name" value="CROSSOVER JUNCTION ENDODEOXYRIBONUCLEASE RUVC"/>
    <property type="match status" value="1"/>
</dbReference>
<comment type="subunit">
    <text evidence="12">Homodimer which binds Holliday junction (HJ) DNA. The HJ becomes 2-fold symmetrical on binding to RuvC with unstacked arms; it has a different conformation from HJ DNA in complex with RuvA. In the full resolvosome a probable DNA-RuvA(4)-RuvB(12)-RuvC(2) complex forms which resolves the HJ.</text>
</comment>
<comment type="function">
    <text evidence="12">The RuvA-RuvB-RuvC complex processes Holliday junction (HJ) DNA during genetic recombination and DNA repair. Endonuclease that resolves HJ intermediates. Cleaves cruciform DNA by making single-stranded nicks across the HJ at symmetrical positions within the homologous arms, yielding a 5'-phosphate and a 3'-hydroxyl group; requires a central core of homology in the junction. The consensus cleavage sequence is 5'-(A/T)TT(C/G)-3'. Cleavage occurs on the 3'-side of the TT dinucleotide at the point of strand exchange. HJ branch migration catalyzed by RuvA-RuvB allows RuvC to scan DNA until it finds its consensus sequence, where it cleaves and resolves the cruciform DNA.</text>
</comment>
<keyword evidence="15" id="KW-1185">Reference proteome</keyword>
<keyword evidence="2 12" id="KW-0963">Cytoplasm</keyword>
<evidence type="ECO:0000256" key="13">
    <source>
        <dbReference type="NCBIfam" id="TIGR00228"/>
    </source>
</evidence>
<dbReference type="Proteomes" id="UP001595799">
    <property type="component" value="Unassembled WGS sequence"/>
</dbReference>
<proteinExistence type="inferred from homology"/>
<name>A0ABV8UIS5_9PROT</name>
<evidence type="ECO:0000256" key="7">
    <source>
        <dbReference type="ARBA" id="ARBA00022801"/>
    </source>
</evidence>
<comment type="similarity">
    <text evidence="1 12">Belongs to the RuvC family.</text>
</comment>
<dbReference type="InterPro" id="IPR002176">
    <property type="entry name" value="X-over_junc_endoDNase_RuvC"/>
</dbReference>
<dbReference type="InterPro" id="IPR020563">
    <property type="entry name" value="X-over_junc_endoDNase_Mg_BS"/>
</dbReference>
<dbReference type="CDD" id="cd16962">
    <property type="entry name" value="RuvC"/>
    <property type="match status" value="1"/>
</dbReference>
<feature type="binding site" evidence="12">
    <location>
        <position position="139"/>
    </location>
    <ligand>
        <name>Mg(2+)</name>
        <dbReference type="ChEBI" id="CHEBI:18420"/>
        <label>1</label>
    </ligand>
</feature>
<keyword evidence="10 12" id="KW-0233">DNA recombination</keyword>
<evidence type="ECO:0000256" key="2">
    <source>
        <dbReference type="ARBA" id="ARBA00022490"/>
    </source>
</evidence>
<evidence type="ECO:0000256" key="12">
    <source>
        <dbReference type="HAMAP-Rule" id="MF_00034"/>
    </source>
</evidence>
<dbReference type="EMBL" id="JBHSCW010000003">
    <property type="protein sequence ID" value="MFC4350939.1"/>
    <property type="molecule type" value="Genomic_DNA"/>
</dbReference>
<evidence type="ECO:0000313" key="14">
    <source>
        <dbReference type="EMBL" id="MFC4350939.1"/>
    </source>
</evidence>
<evidence type="ECO:0000256" key="1">
    <source>
        <dbReference type="ARBA" id="ARBA00009518"/>
    </source>
</evidence>
<dbReference type="NCBIfam" id="TIGR00228">
    <property type="entry name" value="ruvC"/>
    <property type="match status" value="1"/>
</dbReference>
<protein>
    <recommendedName>
        <fullName evidence="12 13">Crossover junction endodeoxyribonuclease RuvC</fullName>
        <ecNumber evidence="12 13">3.1.21.10</ecNumber>
    </recommendedName>
    <alternativeName>
        <fullName evidence="12">Holliday junction nuclease RuvC</fullName>
    </alternativeName>
    <alternativeName>
        <fullName evidence="12">Holliday junction resolvase RuvC</fullName>
    </alternativeName>
</protein>
<comment type="cofactor">
    <cofactor evidence="12">
        <name>Mg(2+)</name>
        <dbReference type="ChEBI" id="CHEBI:18420"/>
    </cofactor>
    <text evidence="12">Binds 2 Mg(2+) ion per subunit.</text>
</comment>
<comment type="catalytic activity">
    <reaction evidence="12">
        <text>Endonucleolytic cleavage at a junction such as a reciprocal single-stranded crossover between two homologous DNA duplexes (Holliday junction).</text>
        <dbReference type="EC" id="3.1.21.10"/>
    </reaction>
</comment>
<comment type="subcellular location">
    <subcellularLocation>
        <location evidence="12">Cytoplasm</location>
    </subcellularLocation>
</comment>
<dbReference type="PROSITE" id="PS01321">
    <property type="entry name" value="RUVC"/>
    <property type="match status" value="1"/>
</dbReference>
<dbReference type="InterPro" id="IPR036397">
    <property type="entry name" value="RNaseH_sf"/>
</dbReference>
<gene>
    <name evidence="12 14" type="primary">ruvC</name>
    <name evidence="14" type="ORF">ACFOW6_05225</name>
</gene>
<keyword evidence="8 12" id="KW-0460">Magnesium</keyword>
<dbReference type="InterPro" id="IPR012337">
    <property type="entry name" value="RNaseH-like_sf"/>
</dbReference>
<evidence type="ECO:0000256" key="4">
    <source>
        <dbReference type="ARBA" id="ARBA00022723"/>
    </source>
</evidence>
<keyword evidence="4 12" id="KW-0479">Metal-binding</keyword>
<keyword evidence="3 12" id="KW-0540">Nuclease</keyword>
<keyword evidence="5 12" id="KW-0255">Endonuclease</keyword>
<evidence type="ECO:0000313" key="15">
    <source>
        <dbReference type="Proteomes" id="UP001595799"/>
    </source>
</evidence>
<dbReference type="PRINTS" id="PR00696">
    <property type="entry name" value="RSOLVASERUVC"/>
</dbReference>
<evidence type="ECO:0000256" key="10">
    <source>
        <dbReference type="ARBA" id="ARBA00023172"/>
    </source>
</evidence>
<organism evidence="14 15">
    <name type="scientific">Fodinicurvata halophila</name>
    <dbReference type="NCBI Taxonomy" id="1419723"/>
    <lineage>
        <taxon>Bacteria</taxon>
        <taxon>Pseudomonadati</taxon>
        <taxon>Pseudomonadota</taxon>
        <taxon>Alphaproteobacteria</taxon>
        <taxon>Rhodospirillales</taxon>
        <taxon>Rhodovibrionaceae</taxon>
        <taxon>Fodinicurvata</taxon>
    </lineage>
</organism>
<dbReference type="RefSeq" id="WP_382421282.1">
    <property type="nucleotide sequence ID" value="NZ_JBHSCW010000003.1"/>
</dbReference>
<sequence>MRVIGLDPGLRHMGWGIIDAEGSRLMHVANGTLRSDDRLGLPERLVQLKNGLEEVLALHCPQSAAVEETLANRNPDSTLKLGMARGVALMVPAIAGLEVAQYLPMIVKKSVVGTGHAKKEQVTMMIGRLLPGCTPHSADSADALAVAICHAHHAATRQGWAAGSRKAAEKA</sequence>
<evidence type="ECO:0000256" key="8">
    <source>
        <dbReference type="ARBA" id="ARBA00022842"/>
    </source>
</evidence>
<dbReference type="SUPFAM" id="SSF53098">
    <property type="entry name" value="Ribonuclease H-like"/>
    <property type="match status" value="1"/>
</dbReference>
<feature type="active site" evidence="12">
    <location>
        <position position="7"/>
    </location>
</feature>
<keyword evidence="11 12" id="KW-0234">DNA repair</keyword>
<evidence type="ECO:0000256" key="5">
    <source>
        <dbReference type="ARBA" id="ARBA00022759"/>
    </source>
</evidence>
<reference evidence="15" key="1">
    <citation type="journal article" date="2019" name="Int. J. Syst. Evol. Microbiol.">
        <title>The Global Catalogue of Microorganisms (GCM) 10K type strain sequencing project: providing services to taxonomists for standard genome sequencing and annotation.</title>
        <authorList>
            <consortium name="The Broad Institute Genomics Platform"/>
            <consortium name="The Broad Institute Genome Sequencing Center for Infectious Disease"/>
            <person name="Wu L."/>
            <person name="Ma J."/>
        </authorList>
    </citation>
    <scope>NUCLEOTIDE SEQUENCE [LARGE SCALE GENOMIC DNA]</scope>
    <source>
        <strain evidence="15">CECT 8472</strain>
    </source>
</reference>
<evidence type="ECO:0000256" key="6">
    <source>
        <dbReference type="ARBA" id="ARBA00022763"/>
    </source>
</evidence>
<feature type="binding site" evidence="12">
    <location>
        <position position="7"/>
    </location>
    <ligand>
        <name>Mg(2+)</name>
        <dbReference type="ChEBI" id="CHEBI:18420"/>
        <label>1</label>
    </ligand>
</feature>
<dbReference type="Pfam" id="PF02075">
    <property type="entry name" value="RuvC"/>
    <property type="match status" value="1"/>
</dbReference>
<evidence type="ECO:0000256" key="9">
    <source>
        <dbReference type="ARBA" id="ARBA00023125"/>
    </source>
</evidence>
<feature type="active site" evidence="12">
    <location>
        <position position="139"/>
    </location>
</feature>
<dbReference type="EC" id="3.1.21.10" evidence="12 13"/>
<feature type="active site" evidence="12">
    <location>
        <position position="67"/>
    </location>
</feature>
<dbReference type="Gene3D" id="3.30.420.10">
    <property type="entry name" value="Ribonuclease H-like superfamily/Ribonuclease H"/>
    <property type="match status" value="1"/>
</dbReference>
<feature type="binding site" evidence="12">
    <location>
        <position position="67"/>
    </location>
    <ligand>
        <name>Mg(2+)</name>
        <dbReference type="ChEBI" id="CHEBI:18420"/>
        <label>2</label>
    </ligand>
</feature>
<dbReference type="HAMAP" id="MF_00034">
    <property type="entry name" value="RuvC"/>
    <property type="match status" value="1"/>
</dbReference>
<keyword evidence="7 12" id="KW-0378">Hydrolase</keyword>
<dbReference type="PANTHER" id="PTHR30194:SF3">
    <property type="entry name" value="CROSSOVER JUNCTION ENDODEOXYRIBONUCLEASE RUVC"/>
    <property type="match status" value="1"/>
</dbReference>
<keyword evidence="6 12" id="KW-0227">DNA damage</keyword>
<comment type="caution">
    <text evidence="14">The sequence shown here is derived from an EMBL/GenBank/DDBJ whole genome shotgun (WGS) entry which is preliminary data.</text>
</comment>
<keyword evidence="9 12" id="KW-0238">DNA-binding</keyword>
<evidence type="ECO:0000256" key="11">
    <source>
        <dbReference type="ARBA" id="ARBA00023204"/>
    </source>
</evidence>